<dbReference type="AlphaFoldDB" id="A0A381RDG3"/>
<proteinExistence type="inferred from homology"/>
<dbReference type="PANTHER" id="PTHR10884:SF14">
    <property type="entry name" value="NADH DEHYDROGENASE [UBIQUINONE] IRON-SULFUR PROTEIN 3, MITOCHONDRIAL"/>
    <property type="match status" value="1"/>
</dbReference>
<dbReference type="InterPro" id="IPR010218">
    <property type="entry name" value="NADH_DH_suC"/>
</dbReference>
<dbReference type="Pfam" id="PF00329">
    <property type="entry name" value="Complex1_30kDa"/>
    <property type="match status" value="1"/>
</dbReference>
<sequence length="143" mass="17216">MEELLTDYISLKGDKWFEIASFLRDEPNWAFDSLQCITGVDLGEDGIDVRYNFHSMTHLHKIEIRISVDRDKPKIPSIEQIWRIGDWFEREVYDMYGVIFDGHRDLRRILLPDDWEGWPLRKDYETQETFHGIVVPKVKEEWE</sequence>
<evidence type="ECO:0000256" key="1">
    <source>
        <dbReference type="ARBA" id="ARBA00007569"/>
    </source>
</evidence>
<dbReference type="Gene3D" id="3.30.460.80">
    <property type="entry name" value="NADH:ubiquinone oxidoreductase, 30kDa subunit"/>
    <property type="match status" value="1"/>
</dbReference>
<dbReference type="EMBL" id="UINC01001843">
    <property type="protein sequence ID" value="SUZ89826.1"/>
    <property type="molecule type" value="Genomic_DNA"/>
</dbReference>
<dbReference type="InterPro" id="IPR001268">
    <property type="entry name" value="NADH_UbQ_OxRdtase_30kDa_su"/>
</dbReference>
<dbReference type="HAMAP" id="MF_01357">
    <property type="entry name" value="NDH1_NuoC"/>
    <property type="match status" value="1"/>
</dbReference>
<evidence type="ECO:0000313" key="4">
    <source>
        <dbReference type="EMBL" id="SUZ89826.1"/>
    </source>
</evidence>
<organism evidence="4">
    <name type="scientific">marine metagenome</name>
    <dbReference type="NCBI Taxonomy" id="408172"/>
    <lineage>
        <taxon>unclassified sequences</taxon>
        <taxon>metagenomes</taxon>
        <taxon>ecological metagenomes</taxon>
    </lineage>
</organism>
<comment type="similarity">
    <text evidence="1">Belongs to the complex I 30 kDa subunit family.</text>
</comment>
<dbReference type="GO" id="GO:0016651">
    <property type="term" value="F:oxidoreductase activity, acting on NAD(P)H"/>
    <property type="evidence" value="ECO:0007669"/>
    <property type="project" value="InterPro"/>
</dbReference>
<protein>
    <recommendedName>
        <fullName evidence="3">NADH:ubiquinone oxidoreductase 30kDa subunit domain-containing protein</fullName>
    </recommendedName>
</protein>
<keyword evidence="2" id="KW-0813">Transport</keyword>
<dbReference type="PROSITE" id="PS00542">
    <property type="entry name" value="COMPLEX1_30K"/>
    <property type="match status" value="1"/>
</dbReference>
<reference evidence="4" key="1">
    <citation type="submission" date="2018-05" db="EMBL/GenBank/DDBJ databases">
        <authorList>
            <person name="Lanie J.A."/>
            <person name="Ng W.-L."/>
            <person name="Kazmierczak K.M."/>
            <person name="Andrzejewski T.M."/>
            <person name="Davidsen T.M."/>
            <person name="Wayne K.J."/>
            <person name="Tettelin H."/>
            <person name="Glass J.I."/>
            <person name="Rusch D."/>
            <person name="Podicherti R."/>
            <person name="Tsui H.-C.T."/>
            <person name="Winkler M.E."/>
        </authorList>
    </citation>
    <scope>NUCLEOTIDE SEQUENCE</scope>
</reference>
<dbReference type="GO" id="GO:0008137">
    <property type="term" value="F:NADH dehydrogenase (ubiquinone) activity"/>
    <property type="evidence" value="ECO:0007669"/>
    <property type="project" value="InterPro"/>
</dbReference>
<dbReference type="PANTHER" id="PTHR10884">
    <property type="entry name" value="NADH DEHYDROGENASE UBIQUINONE IRON-SULFUR PROTEIN 3"/>
    <property type="match status" value="1"/>
</dbReference>
<dbReference type="SUPFAM" id="SSF143243">
    <property type="entry name" value="Nqo5-like"/>
    <property type="match status" value="1"/>
</dbReference>
<evidence type="ECO:0000259" key="3">
    <source>
        <dbReference type="Pfam" id="PF00329"/>
    </source>
</evidence>
<name>A0A381RDG3_9ZZZZ</name>
<accession>A0A381RDG3</accession>
<gene>
    <name evidence="4" type="ORF">METZ01_LOCUS42680</name>
</gene>
<evidence type="ECO:0000256" key="2">
    <source>
        <dbReference type="ARBA" id="ARBA00022448"/>
    </source>
</evidence>
<dbReference type="NCBIfam" id="TIGR01961">
    <property type="entry name" value="NuoC_fam"/>
    <property type="match status" value="1"/>
</dbReference>
<dbReference type="InterPro" id="IPR037232">
    <property type="entry name" value="NADH_quin_OxRdtase_su_C/D-like"/>
</dbReference>
<dbReference type="InterPro" id="IPR020396">
    <property type="entry name" value="NADH_UbQ_OxRdtase_CS"/>
</dbReference>
<feature type="domain" description="NADH:ubiquinone oxidoreductase 30kDa subunit" evidence="3">
    <location>
        <begin position="11"/>
        <end position="128"/>
    </location>
</feature>